<accession>A3ZQR4</accession>
<organism evidence="1 2">
    <name type="scientific">Blastopirellula marina DSM 3645</name>
    <dbReference type="NCBI Taxonomy" id="314230"/>
    <lineage>
        <taxon>Bacteria</taxon>
        <taxon>Pseudomonadati</taxon>
        <taxon>Planctomycetota</taxon>
        <taxon>Planctomycetia</taxon>
        <taxon>Pirellulales</taxon>
        <taxon>Pirellulaceae</taxon>
        <taxon>Blastopirellula</taxon>
    </lineage>
</organism>
<gene>
    <name evidence="1" type="ORF">DSM3645_20572</name>
</gene>
<evidence type="ECO:0000313" key="2">
    <source>
        <dbReference type="Proteomes" id="UP000004358"/>
    </source>
</evidence>
<sequence length="80" mass="9047">MVIDLSRERMRLNFADAWSISQFTLQDAGVSRELANASLSFQERVQHRSTTRHDLVYPKHDGVLFLTTGLLGTAVEAEEI</sequence>
<dbReference type="Proteomes" id="UP000004358">
    <property type="component" value="Unassembled WGS sequence"/>
</dbReference>
<proteinExistence type="predicted"/>
<protein>
    <submittedName>
        <fullName evidence="1">Uncharacterized protein</fullName>
    </submittedName>
</protein>
<reference evidence="1 2" key="1">
    <citation type="submission" date="2006-02" db="EMBL/GenBank/DDBJ databases">
        <authorList>
            <person name="Amann R."/>
            <person name="Ferriera S."/>
            <person name="Johnson J."/>
            <person name="Kravitz S."/>
            <person name="Halpern A."/>
            <person name="Remington K."/>
            <person name="Beeson K."/>
            <person name="Tran B."/>
            <person name="Rogers Y.-H."/>
            <person name="Friedman R."/>
            <person name="Venter J.C."/>
        </authorList>
    </citation>
    <scope>NUCLEOTIDE SEQUENCE [LARGE SCALE GENOMIC DNA]</scope>
    <source>
        <strain evidence="1 2">DSM 3645</strain>
    </source>
</reference>
<dbReference type="EMBL" id="AANZ01000006">
    <property type="protein sequence ID" value="EAQ81004.1"/>
    <property type="molecule type" value="Genomic_DNA"/>
</dbReference>
<comment type="caution">
    <text evidence="1">The sequence shown here is derived from an EMBL/GenBank/DDBJ whole genome shotgun (WGS) entry which is preliminary data.</text>
</comment>
<dbReference type="HOGENOM" id="CLU_2582687_0_0_0"/>
<evidence type="ECO:0000313" key="1">
    <source>
        <dbReference type="EMBL" id="EAQ81004.1"/>
    </source>
</evidence>
<name>A3ZQR4_9BACT</name>
<dbReference type="AlphaFoldDB" id="A3ZQR4"/>